<keyword evidence="2" id="KW-1185">Reference proteome</keyword>
<dbReference type="Proteomes" id="UP000689195">
    <property type="component" value="Unassembled WGS sequence"/>
</dbReference>
<dbReference type="EMBL" id="CAJJDO010000169">
    <property type="protein sequence ID" value="CAD8212585.1"/>
    <property type="molecule type" value="Genomic_DNA"/>
</dbReference>
<dbReference type="AlphaFoldDB" id="A0A8S1YEW7"/>
<gene>
    <name evidence="1" type="ORF">PPENT_87.1.T1690045</name>
</gene>
<accession>A0A8S1YEW7</accession>
<comment type="caution">
    <text evidence="1">The sequence shown here is derived from an EMBL/GenBank/DDBJ whole genome shotgun (WGS) entry which is preliminary data.</text>
</comment>
<protein>
    <submittedName>
        <fullName evidence="1">Uncharacterized protein</fullName>
    </submittedName>
</protein>
<sequence length="174" mass="21299">MNFIVKLISKQKINEIRFCLINLQEDNQKILQCMNLIEQDKQKLRQYWTNIFNKIHFIEIKALSTEIIKYFVFLLNPIDQLRKIIILIGYSINNWYRIQIYQQKEYLNLNLKESLKQNWGICNRYMNLIKNILVLNWMVLNLCINILDQQLKQEREIITIFIMIIKLNCKNMRR</sequence>
<proteinExistence type="predicted"/>
<organism evidence="1 2">
    <name type="scientific">Paramecium pentaurelia</name>
    <dbReference type="NCBI Taxonomy" id="43138"/>
    <lineage>
        <taxon>Eukaryota</taxon>
        <taxon>Sar</taxon>
        <taxon>Alveolata</taxon>
        <taxon>Ciliophora</taxon>
        <taxon>Intramacronucleata</taxon>
        <taxon>Oligohymenophorea</taxon>
        <taxon>Peniculida</taxon>
        <taxon>Parameciidae</taxon>
        <taxon>Paramecium</taxon>
    </lineage>
</organism>
<name>A0A8S1YEW7_9CILI</name>
<evidence type="ECO:0000313" key="1">
    <source>
        <dbReference type="EMBL" id="CAD8212585.1"/>
    </source>
</evidence>
<reference evidence="1" key="1">
    <citation type="submission" date="2021-01" db="EMBL/GenBank/DDBJ databases">
        <authorList>
            <consortium name="Genoscope - CEA"/>
            <person name="William W."/>
        </authorList>
    </citation>
    <scope>NUCLEOTIDE SEQUENCE</scope>
</reference>
<evidence type="ECO:0000313" key="2">
    <source>
        <dbReference type="Proteomes" id="UP000689195"/>
    </source>
</evidence>